<proteinExistence type="predicted"/>
<dbReference type="EMBL" id="KN822299">
    <property type="protein sequence ID" value="KIM50987.1"/>
    <property type="molecule type" value="Genomic_DNA"/>
</dbReference>
<dbReference type="Proteomes" id="UP000053989">
    <property type="component" value="Unassembled WGS sequence"/>
</dbReference>
<accession>A0A0C2ZDD7</accession>
<dbReference type="AlphaFoldDB" id="A0A0C2ZDD7"/>
<evidence type="ECO:0000313" key="1">
    <source>
        <dbReference type="EMBL" id="KIM50987.1"/>
    </source>
</evidence>
<reference evidence="2" key="2">
    <citation type="submission" date="2015-01" db="EMBL/GenBank/DDBJ databases">
        <title>Evolutionary Origins and Diversification of the Mycorrhizal Mutualists.</title>
        <authorList>
            <consortium name="DOE Joint Genome Institute"/>
            <consortium name="Mycorrhizal Genomics Consortium"/>
            <person name="Kohler A."/>
            <person name="Kuo A."/>
            <person name="Nagy L.G."/>
            <person name="Floudas D."/>
            <person name="Copeland A."/>
            <person name="Barry K.W."/>
            <person name="Cichocki N."/>
            <person name="Veneault-Fourrey C."/>
            <person name="LaButti K."/>
            <person name="Lindquist E.A."/>
            <person name="Lipzen A."/>
            <person name="Lundell T."/>
            <person name="Morin E."/>
            <person name="Murat C."/>
            <person name="Riley R."/>
            <person name="Ohm R."/>
            <person name="Sun H."/>
            <person name="Tunlid A."/>
            <person name="Henrissat B."/>
            <person name="Grigoriev I.V."/>
            <person name="Hibbett D.S."/>
            <person name="Martin F."/>
        </authorList>
    </citation>
    <scope>NUCLEOTIDE SEQUENCE [LARGE SCALE GENOMIC DNA]</scope>
    <source>
        <strain evidence="2">Foug A</strain>
    </source>
</reference>
<evidence type="ECO:0000313" key="2">
    <source>
        <dbReference type="Proteomes" id="UP000053989"/>
    </source>
</evidence>
<sequence length="113" mass="12609">MTSYVIAPTPYGKGRPHGVNEAWPVGYRVSYGLSHSVQLTHLAYDADIKLTRLKLLLAYCGSVACPDDFWVPGMSVPCCIYGIIEVPLLFGPHFSDVCSLFCRQQATKRSEYY</sequence>
<name>A0A0C2ZDD7_9AGAM</name>
<organism evidence="1 2">
    <name type="scientific">Scleroderma citrinum Foug A</name>
    <dbReference type="NCBI Taxonomy" id="1036808"/>
    <lineage>
        <taxon>Eukaryota</taxon>
        <taxon>Fungi</taxon>
        <taxon>Dikarya</taxon>
        <taxon>Basidiomycota</taxon>
        <taxon>Agaricomycotina</taxon>
        <taxon>Agaricomycetes</taxon>
        <taxon>Agaricomycetidae</taxon>
        <taxon>Boletales</taxon>
        <taxon>Sclerodermatineae</taxon>
        <taxon>Sclerodermataceae</taxon>
        <taxon>Scleroderma</taxon>
    </lineage>
</organism>
<gene>
    <name evidence="1" type="ORF">SCLCIDRAFT_1224943</name>
</gene>
<reference evidence="1 2" key="1">
    <citation type="submission" date="2014-04" db="EMBL/GenBank/DDBJ databases">
        <authorList>
            <consortium name="DOE Joint Genome Institute"/>
            <person name="Kuo A."/>
            <person name="Kohler A."/>
            <person name="Nagy L.G."/>
            <person name="Floudas D."/>
            <person name="Copeland A."/>
            <person name="Barry K.W."/>
            <person name="Cichocki N."/>
            <person name="Veneault-Fourrey C."/>
            <person name="LaButti K."/>
            <person name="Lindquist E.A."/>
            <person name="Lipzen A."/>
            <person name="Lundell T."/>
            <person name="Morin E."/>
            <person name="Murat C."/>
            <person name="Sun H."/>
            <person name="Tunlid A."/>
            <person name="Henrissat B."/>
            <person name="Grigoriev I.V."/>
            <person name="Hibbett D.S."/>
            <person name="Martin F."/>
            <person name="Nordberg H.P."/>
            <person name="Cantor M.N."/>
            <person name="Hua S.X."/>
        </authorList>
    </citation>
    <scope>NUCLEOTIDE SEQUENCE [LARGE SCALE GENOMIC DNA]</scope>
    <source>
        <strain evidence="1 2">Foug A</strain>
    </source>
</reference>
<keyword evidence="2" id="KW-1185">Reference proteome</keyword>
<protein>
    <submittedName>
        <fullName evidence="1">Uncharacterized protein</fullName>
    </submittedName>
</protein>
<dbReference type="HOGENOM" id="CLU_2135025_0_0_1"/>
<dbReference type="InParanoid" id="A0A0C2ZDD7"/>